<dbReference type="InterPro" id="IPR050834">
    <property type="entry name" value="Glycosyltransf_2"/>
</dbReference>
<name>A0ABP8LDU5_9MICO</name>
<evidence type="ECO:0000256" key="3">
    <source>
        <dbReference type="ARBA" id="ARBA00022679"/>
    </source>
</evidence>
<proteinExistence type="inferred from homology"/>
<evidence type="ECO:0000256" key="4">
    <source>
        <dbReference type="SAM" id="MobiDB-lite"/>
    </source>
</evidence>
<evidence type="ECO:0000313" key="7">
    <source>
        <dbReference type="Proteomes" id="UP001500622"/>
    </source>
</evidence>
<dbReference type="PANTHER" id="PTHR43685:SF5">
    <property type="entry name" value="GLYCOSYLTRANSFERASE EPSE-RELATED"/>
    <property type="match status" value="1"/>
</dbReference>
<dbReference type="InterPro" id="IPR001173">
    <property type="entry name" value="Glyco_trans_2-like"/>
</dbReference>
<dbReference type="InterPro" id="IPR029044">
    <property type="entry name" value="Nucleotide-diphossugar_trans"/>
</dbReference>
<organism evidence="6 7">
    <name type="scientific">Georgenia halophila</name>
    <dbReference type="NCBI Taxonomy" id="620889"/>
    <lineage>
        <taxon>Bacteria</taxon>
        <taxon>Bacillati</taxon>
        <taxon>Actinomycetota</taxon>
        <taxon>Actinomycetes</taxon>
        <taxon>Micrococcales</taxon>
        <taxon>Bogoriellaceae</taxon>
        <taxon>Georgenia</taxon>
    </lineage>
</organism>
<evidence type="ECO:0000259" key="5">
    <source>
        <dbReference type="Pfam" id="PF00535"/>
    </source>
</evidence>
<dbReference type="PANTHER" id="PTHR43685">
    <property type="entry name" value="GLYCOSYLTRANSFERASE"/>
    <property type="match status" value="1"/>
</dbReference>
<dbReference type="Gene3D" id="3.90.550.10">
    <property type="entry name" value="Spore Coat Polysaccharide Biosynthesis Protein SpsA, Chain A"/>
    <property type="match status" value="1"/>
</dbReference>
<dbReference type="Pfam" id="PF00535">
    <property type="entry name" value="Glycos_transf_2"/>
    <property type="match status" value="1"/>
</dbReference>
<accession>A0ABP8LDU5</accession>
<evidence type="ECO:0000313" key="6">
    <source>
        <dbReference type="EMBL" id="GAA4426701.1"/>
    </source>
</evidence>
<sequence>MSAAQTEDPRMTVVVASRNRRDELLSSLARHRAPVVYVDNASTDGSPEAVREAFPDVEMVRLRRNAGAYARTVGVRRARTPFVAFADDDSWWAPGSLASSAELLAADPRLALLAARMLVGDEERLDPMCEEMSRSPLPGGDGLPGKPVLGFAACGAALRRDAFLEVGGFDPVVRFPGEEDRVAMDLTAAGWALQYVDDVVVHHHPSPVRHSPERRVRAISRSRILTAVMRLPLRDVAARVREAWSGGPAKRAGLMDAWRDLPAAVRARHVTTPEVLRLIALLEGYVPAAGTPAPAPDTRGKPLPRGTSGGREDGGTT</sequence>
<dbReference type="RefSeq" id="WP_345216666.1">
    <property type="nucleotide sequence ID" value="NZ_BAABGN010000011.1"/>
</dbReference>
<reference evidence="7" key="1">
    <citation type="journal article" date="2019" name="Int. J. Syst. Evol. Microbiol.">
        <title>The Global Catalogue of Microorganisms (GCM) 10K type strain sequencing project: providing services to taxonomists for standard genome sequencing and annotation.</title>
        <authorList>
            <consortium name="The Broad Institute Genomics Platform"/>
            <consortium name="The Broad Institute Genome Sequencing Center for Infectious Disease"/>
            <person name="Wu L."/>
            <person name="Ma J."/>
        </authorList>
    </citation>
    <scope>NUCLEOTIDE SEQUENCE [LARGE SCALE GENOMIC DNA]</scope>
    <source>
        <strain evidence="7">JCM 17810</strain>
    </source>
</reference>
<feature type="domain" description="Glycosyltransferase 2-like" evidence="5">
    <location>
        <begin position="12"/>
        <end position="165"/>
    </location>
</feature>
<comment type="similarity">
    <text evidence="1">Belongs to the glycosyltransferase 2 family.</text>
</comment>
<dbReference type="Proteomes" id="UP001500622">
    <property type="component" value="Unassembled WGS sequence"/>
</dbReference>
<dbReference type="SUPFAM" id="SSF53448">
    <property type="entry name" value="Nucleotide-diphospho-sugar transferases"/>
    <property type="match status" value="1"/>
</dbReference>
<comment type="caution">
    <text evidence="6">The sequence shown here is derived from an EMBL/GenBank/DDBJ whole genome shotgun (WGS) entry which is preliminary data.</text>
</comment>
<protein>
    <submittedName>
        <fullName evidence="6">Glycosyltransferase</fullName>
    </submittedName>
</protein>
<keyword evidence="3" id="KW-0808">Transferase</keyword>
<evidence type="ECO:0000256" key="2">
    <source>
        <dbReference type="ARBA" id="ARBA00022676"/>
    </source>
</evidence>
<gene>
    <name evidence="6" type="ORF">GCM10023169_25770</name>
</gene>
<keyword evidence="2" id="KW-0328">Glycosyltransferase</keyword>
<evidence type="ECO:0000256" key="1">
    <source>
        <dbReference type="ARBA" id="ARBA00006739"/>
    </source>
</evidence>
<feature type="region of interest" description="Disordered" evidence="4">
    <location>
        <begin position="289"/>
        <end position="317"/>
    </location>
</feature>
<keyword evidence="7" id="KW-1185">Reference proteome</keyword>
<dbReference type="EMBL" id="BAABGN010000011">
    <property type="protein sequence ID" value="GAA4426701.1"/>
    <property type="molecule type" value="Genomic_DNA"/>
</dbReference>